<accession>A0A5M6D6F2</accession>
<name>A0A5M6D6F2_9BACT</name>
<proteinExistence type="predicted"/>
<evidence type="ECO:0000313" key="1">
    <source>
        <dbReference type="EMBL" id="KAA5543108.1"/>
    </source>
</evidence>
<dbReference type="AlphaFoldDB" id="A0A5M6D6F2"/>
<protein>
    <submittedName>
        <fullName evidence="1">Uncharacterized protein</fullName>
    </submittedName>
</protein>
<reference evidence="1 2" key="1">
    <citation type="submission" date="2019-08" db="EMBL/GenBank/DDBJ databases">
        <authorList>
            <person name="Dhanesh K."/>
            <person name="Kumar G."/>
            <person name="Sasikala C."/>
            <person name="Venkata Ramana C."/>
        </authorList>
    </citation>
    <scope>NUCLEOTIDE SEQUENCE [LARGE SCALE GENOMIC DNA]</scope>
    <source>
        <strain evidence="1 2">JC645</strain>
    </source>
</reference>
<dbReference type="RefSeq" id="WP_150076772.1">
    <property type="nucleotide sequence ID" value="NZ_VWOX01000006.1"/>
</dbReference>
<organism evidence="1 2">
    <name type="scientific">Roseiconus nitratireducens</name>
    <dbReference type="NCBI Taxonomy" id="2605748"/>
    <lineage>
        <taxon>Bacteria</taxon>
        <taxon>Pseudomonadati</taxon>
        <taxon>Planctomycetota</taxon>
        <taxon>Planctomycetia</taxon>
        <taxon>Pirellulales</taxon>
        <taxon>Pirellulaceae</taxon>
        <taxon>Roseiconus</taxon>
    </lineage>
</organism>
<sequence>MPKRPTTDPVLIARSLPARLLLLAGTSLLAGTLGCSSWSGWSDRGESVANATAPLPLKKAPRSIELESKFVQIQFDPSQPDQLQSMWQWVDETILPAAVRSSLSQNGLRIGRVTHEERLQAKLESLCSEEPNDVVDEFLASASVSSHQSEGTRRDPMRIGKRYELPVRLPIEGDQVVMVHRDGELVGETLRDPQFLFSVVPARGNSVAEVRLRFRPEIQHGDMRQGWVQGDAALRIDVRRQAWPLESMDFELAGGEGDLFVIAETAARRGLGKLMLGGENVDRLEQQTVILLRIANVPTPAEKL</sequence>
<comment type="caution">
    <text evidence="1">The sequence shown here is derived from an EMBL/GenBank/DDBJ whole genome shotgun (WGS) entry which is preliminary data.</text>
</comment>
<gene>
    <name evidence="1" type="ORF">FYK55_12540</name>
</gene>
<dbReference type="PROSITE" id="PS51257">
    <property type="entry name" value="PROKAR_LIPOPROTEIN"/>
    <property type="match status" value="1"/>
</dbReference>
<keyword evidence="2" id="KW-1185">Reference proteome</keyword>
<evidence type="ECO:0000313" key="2">
    <source>
        <dbReference type="Proteomes" id="UP000324479"/>
    </source>
</evidence>
<dbReference type="Proteomes" id="UP000324479">
    <property type="component" value="Unassembled WGS sequence"/>
</dbReference>
<dbReference type="EMBL" id="VWOX01000006">
    <property type="protein sequence ID" value="KAA5543108.1"/>
    <property type="molecule type" value="Genomic_DNA"/>
</dbReference>